<organism evidence="1 2">
    <name type="scientific">Characodon lateralis</name>
    <dbReference type="NCBI Taxonomy" id="208331"/>
    <lineage>
        <taxon>Eukaryota</taxon>
        <taxon>Metazoa</taxon>
        <taxon>Chordata</taxon>
        <taxon>Craniata</taxon>
        <taxon>Vertebrata</taxon>
        <taxon>Euteleostomi</taxon>
        <taxon>Actinopterygii</taxon>
        <taxon>Neopterygii</taxon>
        <taxon>Teleostei</taxon>
        <taxon>Neoteleostei</taxon>
        <taxon>Acanthomorphata</taxon>
        <taxon>Ovalentaria</taxon>
        <taxon>Atherinomorphae</taxon>
        <taxon>Cyprinodontiformes</taxon>
        <taxon>Goodeidae</taxon>
        <taxon>Characodon</taxon>
    </lineage>
</organism>
<comment type="caution">
    <text evidence="1">The sequence shown here is derived from an EMBL/GenBank/DDBJ whole genome shotgun (WGS) entry which is preliminary data.</text>
</comment>
<evidence type="ECO:0000313" key="1">
    <source>
        <dbReference type="EMBL" id="MED6285795.1"/>
    </source>
</evidence>
<sequence>MHLFQNIGGCLWMKNMILALCFEKRTKYETEMEIAKHFPKVTKRKIRLTGLGVIKVVCSLPAGRARRRILSSEYHEDLQRFDAKKRKLIKPLKFCTCSVHKTQDRGL</sequence>
<reference evidence="1 2" key="1">
    <citation type="submission" date="2021-06" db="EMBL/GenBank/DDBJ databases">
        <authorList>
            <person name="Palmer J.M."/>
        </authorList>
    </citation>
    <scope>NUCLEOTIDE SEQUENCE [LARGE SCALE GENOMIC DNA]</scope>
    <source>
        <strain evidence="1 2">CL_MEX2019</strain>
        <tissue evidence="1">Muscle</tissue>
    </source>
</reference>
<proteinExistence type="predicted"/>
<evidence type="ECO:0000313" key="2">
    <source>
        <dbReference type="Proteomes" id="UP001352852"/>
    </source>
</evidence>
<gene>
    <name evidence="1" type="ORF">CHARACLAT_032799</name>
</gene>
<dbReference type="Proteomes" id="UP001352852">
    <property type="component" value="Unassembled WGS sequence"/>
</dbReference>
<dbReference type="EMBL" id="JAHUTJ010055337">
    <property type="protein sequence ID" value="MED6285795.1"/>
    <property type="molecule type" value="Genomic_DNA"/>
</dbReference>
<keyword evidence="2" id="KW-1185">Reference proteome</keyword>
<name>A0ABU7EI15_9TELE</name>
<accession>A0ABU7EI15</accession>
<protein>
    <submittedName>
        <fullName evidence="1">Uncharacterized protein</fullName>
    </submittedName>
</protein>